<dbReference type="OrthoDB" id="6418155at2759"/>
<evidence type="ECO:0000313" key="7">
    <source>
        <dbReference type="EMBL" id="RLU21977.1"/>
    </source>
</evidence>
<dbReference type="Gene3D" id="1.10.10.10">
    <property type="entry name" value="Winged helix-like DNA-binding domain superfamily/Winged helix DNA-binding domain"/>
    <property type="match status" value="1"/>
</dbReference>
<feature type="domain" description="HSF-type DNA-binding" evidence="6">
    <location>
        <begin position="24"/>
        <end position="129"/>
    </location>
</feature>
<dbReference type="PRINTS" id="PR00056">
    <property type="entry name" value="HSFDOMAIN"/>
</dbReference>
<dbReference type="AlphaFoldDB" id="A0A3L8DNJ2"/>
<dbReference type="SUPFAM" id="SSF46785">
    <property type="entry name" value="Winged helix' DNA-binding domain"/>
    <property type="match status" value="1"/>
</dbReference>
<reference evidence="7 8" key="1">
    <citation type="journal article" date="2018" name="Genome Res.">
        <title>The genomic architecture and molecular evolution of ant odorant receptors.</title>
        <authorList>
            <person name="McKenzie S.K."/>
            <person name="Kronauer D.J.C."/>
        </authorList>
    </citation>
    <scope>NUCLEOTIDE SEQUENCE [LARGE SCALE GENOMIC DNA]</scope>
    <source>
        <strain evidence="7">Clonal line C1</strain>
    </source>
</reference>
<evidence type="ECO:0000256" key="4">
    <source>
        <dbReference type="ARBA" id="ARBA00023242"/>
    </source>
</evidence>
<dbReference type="GO" id="GO:0043565">
    <property type="term" value="F:sequence-specific DNA binding"/>
    <property type="evidence" value="ECO:0007669"/>
    <property type="project" value="InterPro"/>
</dbReference>
<dbReference type="InterPro" id="IPR036390">
    <property type="entry name" value="WH_DNA-bd_sf"/>
</dbReference>
<comment type="caution">
    <text evidence="7">The sequence shown here is derived from an EMBL/GenBank/DDBJ whole genome shotgun (WGS) entry which is preliminary data.</text>
</comment>
<evidence type="ECO:0000259" key="6">
    <source>
        <dbReference type="SMART" id="SM00415"/>
    </source>
</evidence>
<dbReference type="PANTHER" id="PTHR10015">
    <property type="entry name" value="HEAT SHOCK TRANSCRIPTION FACTOR"/>
    <property type="match status" value="1"/>
</dbReference>
<protein>
    <recommendedName>
        <fullName evidence="6">HSF-type DNA-binding domain-containing protein</fullName>
    </recommendedName>
</protein>
<dbReference type="Pfam" id="PF00447">
    <property type="entry name" value="HSF_DNA-bind"/>
    <property type="match status" value="1"/>
</dbReference>
<dbReference type="PANTHER" id="PTHR10015:SF465">
    <property type="entry name" value="HSF-TYPE DNA-BINDING DOMAIN-CONTAINING PROTEIN"/>
    <property type="match status" value="1"/>
</dbReference>
<dbReference type="SMART" id="SM00415">
    <property type="entry name" value="HSF"/>
    <property type="match status" value="1"/>
</dbReference>
<keyword evidence="3" id="KW-0238">DNA-binding</keyword>
<sequence>MCDLVSCISIKQRRVTMYEDSVLQSMRFPEKLWKIVNECETEAIRWGVYGDTILLDYRKFQAEYLDAQRPIFKTNNLASFIRQLNLYGFRKVTSRSRDPVCNSCDPYVHEFLHDNFRIDRIDLSKVCRKTGGKTKCPHYNTARNVNNLRLKTNCLSRLKQCQLALTKTLEQITQEYRREHEKESIVTKNNVSKRINRYPHNTVVEMYDIEFNGIAKLL</sequence>
<comment type="subcellular location">
    <subcellularLocation>
        <location evidence="1">Nucleus</location>
    </subcellularLocation>
</comment>
<comment type="similarity">
    <text evidence="2 5">Belongs to the HSF family.</text>
</comment>
<name>A0A3L8DNJ2_OOCBI</name>
<dbReference type="Proteomes" id="UP000279307">
    <property type="component" value="Chromosome 6"/>
</dbReference>
<evidence type="ECO:0000256" key="3">
    <source>
        <dbReference type="ARBA" id="ARBA00023125"/>
    </source>
</evidence>
<proteinExistence type="inferred from homology"/>
<dbReference type="GO" id="GO:0003700">
    <property type="term" value="F:DNA-binding transcription factor activity"/>
    <property type="evidence" value="ECO:0007669"/>
    <property type="project" value="InterPro"/>
</dbReference>
<organism evidence="7 8">
    <name type="scientific">Ooceraea biroi</name>
    <name type="common">Clonal raider ant</name>
    <name type="synonym">Cerapachys biroi</name>
    <dbReference type="NCBI Taxonomy" id="2015173"/>
    <lineage>
        <taxon>Eukaryota</taxon>
        <taxon>Metazoa</taxon>
        <taxon>Ecdysozoa</taxon>
        <taxon>Arthropoda</taxon>
        <taxon>Hexapoda</taxon>
        <taxon>Insecta</taxon>
        <taxon>Pterygota</taxon>
        <taxon>Neoptera</taxon>
        <taxon>Endopterygota</taxon>
        <taxon>Hymenoptera</taxon>
        <taxon>Apocrita</taxon>
        <taxon>Aculeata</taxon>
        <taxon>Formicoidea</taxon>
        <taxon>Formicidae</taxon>
        <taxon>Dorylinae</taxon>
        <taxon>Ooceraea</taxon>
    </lineage>
</organism>
<dbReference type="GO" id="GO:0005634">
    <property type="term" value="C:nucleus"/>
    <property type="evidence" value="ECO:0007669"/>
    <property type="project" value="UniProtKB-SubCell"/>
</dbReference>
<evidence type="ECO:0000256" key="1">
    <source>
        <dbReference type="ARBA" id="ARBA00004123"/>
    </source>
</evidence>
<keyword evidence="4" id="KW-0539">Nucleus</keyword>
<dbReference type="InterPro" id="IPR036388">
    <property type="entry name" value="WH-like_DNA-bd_sf"/>
</dbReference>
<gene>
    <name evidence="7" type="ORF">DMN91_006356</name>
</gene>
<evidence type="ECO:0000313" key="8">
    <source>
        <dbReference type="Proteomes" id="UP000279307"/>
    </source>
</evidence>
<dbReference type="EMBL" id="QOIP01000006">
    <property type="protein sequence ID" value="RLU21977.1"/>
    <property type="molecule type" value="Genomic_DNA"/>
</dbReference>
<evidence type="ECO:0000256" key="2">
    <source>
        <dbReference type="ARBA" id="ARBA00006403"/>
    </source>
</evidence>
<evidence type="ECO:0000256" key="5">
    <source>
        <dbReference type="RuleBase" id="RU004020"/>
    </source>
</evidence>
<accession>A0A3L8DNJ2</accession>
<dbReference type="InterPro" id="IPR000232">
    <property type="entry name" value="HSF_DNA-bd"/>
</dbReference>